<feature type="non-terminal residue" evidence="1">
    <location>
        <position position="60"/>
    </location>
</feature>
<organism evidence="1">
    <name type="scientific">marine sediment metagenome</name>
    <dbReference type="NCBI Taxonomy" id="412755"/>
    <lineage>
        <taxon>unclassified sequences</taxon>
        <taxon>metagenomes</taxon>
        <taxon>ecological metagenomes</taxon>
    </lineage>
</organism>
<protein>
    <recommendedName>
        <fullName evidence="2">Translation elongation factor EFTu-like domain-containing protein</fullName>
    </recommendedName>
</protein>
<dbReference type="AlphaFoldDB" id="X0X5I1"/>
<reference evidence="1" key="1">
    <citation type="journal article" date="2014" name="Front. Microbiol.">
        <title>High frequency of phylogenetically diverse reductive dehalogenase-homologous genes in deep subseafloor sedimentary metagenomes.</title>
        <authorList>
            <person name="Kawai M."/>
            <person name="Futagami T."/>
            <person name="Toyoda A."/>
            <person name="Takaki Y."/>
            <person name="Nishi S."/>
            <person name="Hori S."/>
            <person name="Arai W."/>
            <person name="Tsubouchi T."/>
            <person name="Morono Y."/>
            <person name="Uchiyama I."/>
            <person name="Ito T."/>
            <person name="Fujiyama A."/>
            <person name="Inagaki F."/>
            <person name="Takami H."/>
        </authorList>
    </citation>
    <scope>NUCLEOTIDE SEQUENCE</scope>
    <source>
        <strain evidence="1">Expedition CK06-06</strain>
    </source>
</reference>
<gene>
    <name evidence="1" type="ORF">S01H1_69224</name>
</gene>
<evidence type="ECO:0008006" key="2">
    <source>
        <dbReference type="Google" id="ProtNLM"/>
    </source>
</evidence>
<accession>X0X5I1</accession>
<proteinExistence type="predicted"/>
<dbReference type="EMBL" id="BARS01045945">
    <property type="protein sequence ID" value="GAG38295.1"/>
    <property type="molecule type" value="Genomic_DNA"/>
</dbReference>
<evidence type="ECO:0000313" key="1">
    <source>
        <dbReference type="EMBL" id="GAG38295.1"/>
    </source>
</evidence>
<sequence length="60" mass="6684">MAEEEEIGQVTDYFAKIGVAGIDLTGKLRVGDTIRVRGHTTDLEQVVESLQIEHKGEFRP</sequence>
<name>X0X5I1_9ZZZZ</name>
<comment type="caution">
    <text evidence="1">The sequence shown here is derived from an EMBL/GenBank/DDBJ whole genome shotgun (WGS) entry which is preliminary data.</text>
</comment>